<evidence type="ECO:0000259" key="5">
    <source>
        <dbReference type="Pfam" id="PF00288"/>
    </source>
</evidence>
<dbReference type="GO" id="GO:0005524">
    <property type="term" value="F:ATP binding"/>
    <property type="evidence" value="ECO:0007669"/>
    <property type="project" value="UniProtKB-KW"/>
</dbReference>
<sequence length="294" mass="30413">MTIKVRAPGSCGELVQGTINGVNFLITCPVDWYSEVTVVPGGSMTSAEPKAAAAVDKTLKYLYAAGDFGLVVESDLPVGKGMASSSADISAACQAASLAVTGRRLSCDEIADIALAIEPTDGIFYPGIIMFDHVQGKIRRTLGTPPPINIAVFDAGGEVDTLAFNDRQDLASLNQAKELQIIQAVELVAKGLEIGDARLIGQGATMSALANQAILYKPCLDTAINISRDFGAVGVCAAHSGTVLGVMFSADAMSGHEACIKEICRACPEVAYLKTIQLIAGGLIITGDDGSECG</sequence>
<keyword evidence="8" id="KW-1185">Reference proteome</keyword>
<dbReference type="Pfam" id="PF00288">
    <property type="entry name" value="GHMP_kinases_N"/>
    <property type="match status" value="1"/>
</dbReference>
<dbReference type="PANTHER" id="PTHR43527:SF1">
    <property type="entry name" value="L-THREONINE KINASE"/>
    <property type="match status" value="1"/>
</dbReference>
<dbReference type="Proteomes" id="UP000192738">
    <property type="component" value="Unassembled WGS sequence"/>
</dbReference>
<feature type="domain" description="GHMP kinase C-terminal" evidence="6">
    <location>
        <begin position="190"/>
        <end position="250"/>
    </location>
</feature>
<dbReference type="Gene3D" id="3.30.230.10">
    <property type="match status" value="1"/>
</dbReference>
<dbReference type="InterPro" id="IPR020568">
    <property type="entry name" value="Ribosomal_Su5_D2-typ_SF"/>
</dbReference>
<dbReference type="InterPro" id="IPR014721">
    <property type="entry name" value="Ribsml_uS5_D2-typ_fold_subgr"/>
</dbReference>
<keyword evidence="1" id="KW-0808">Transferase</keyword>
<accession>A0A1W2E958</accession>
<dbReference type="PIRSF" id="PIRSF033887">
    <property type="entry name" value="PduX"/>
    <property type="match status" value="1"/>
</dbReference>
<evidence type="ECO:0000256" key="1">
    <source>
        <dbReference type="ARBA" id="ARBA00022679"/>
    </source>
</evidence>
<dbReference type="SUPFAM" id="SSF54211">
    <property type="entry name" value="Ribosomal protein S5 domain 2-like"/>
    <property type="match status" value="1"/>
</dbReference>
<evidence type="ECO:0000256" key="4">
    <source>
        <dbReference type="ARBA" id="ARBA00022840"/>
    </source>
</evidence>
<dbReference type="RefSeq" id="WP_084577674.1">
    <property type="nucleotide sequence ID" value="NZ_CP155572.1"/>
</dbReference>
<dbReference type="InterPro" id="IPR012363">
    <property type="entry name" value="PduX"/>
</dbReference>
<keyword evidence="4" id="KW-0067">ATP-binding</keyword>
<evidence type="ECO:0000313" key="7">
    <source>
        <dbReference type="EMBL" id="SMD06067.1"/>
    </source>
</evidence>
<protein>
    <submittedName>
        <fullName evidence="7">Threonine kinase</fullName>
    </submittedName>
</protein>
<keyword evidence="2" id="KW-0547">Nucleotide-binding</keyword>
<feature type="domain" description="GHMP kinase N-terminal" evidence="5">
    <location>
        <begin position="55"/>
        <end position="118"/>
    </location>
</feature>
<dbReference type="InterPro" id="IPR013750">
    <property type="entry name" value="GHMP_kinase_C_dom"/>
</dbReference>
<organism evidence="7 8">
    <name type="scientific">Sporomusa malonica</name>
    <dbReference type="NCBI Taxonomy" id="112901"/>
    <lineage>
        <taxon>Bacteria</taxon>
        <taxon>Bacillati</taxon>
        <taxon>Bacillota</taxon>
        <taxon>Negativicutes</taxon>
        <taxon>Selenomonadales</taxon>
        <taxon>Sporomusaceae</taxon>
        <taxon>Sporomusa</taxon>
    </lineage>
</organism>
<dbReference type="AlphaFoldDB" id="A0A1W2E958"/>
<dbReference type="STRING" id="112901.SAMN04488500_12232"/>
<dbReference type="PANTHER" id="PTHR43527">
    <property type="entry name" value="4-DIPHOSPHOCYTIDYL-2-C-METHYL-D-ERYTHRITOL KINASE, CHLOROPLASTIC"/>
    <property type="match status" value="1"/>
</dbReference>
<dbReference type="EMBL" id="FWXI01000022">
    <property type="protein sequence ID" value="SMD06067.1"/>
    <property type="molecule type" value="Genomic_DNA"/>
</dbReference>
<evidence type="ECO:0000256" key="3">
    <source>
        <dbReference type="ARBA" id="ARBA00022777"/>
    </source>
</evidence>
<evidence type="ECO:0000256" key="2">
    <source>
        <dbReference type="ARBA" id="ARBA00022741"/>
    </source>
</evidence>
<gene>
    <name evidence="7" type="ORF">SAMN04488500_12232</name>
</gene>
<evidence type="ECO:0000259" key="6">
    <source>
        <dbReference type="Pfam" id="PF08544"/>
    </source>
</evidence>
<keyword evidence="3 7" id="KW-0418">Kinase</keyword>
<dbReference type="InterPro" id="IPR006204">
    <property type="entry name" value="GHMP_kinase_N_dom"/>
</dbReference>
<dbReference type="Pfam" id="PF08544">
    <property type="entry name" value="GHMP_kinases_C"/>
    <property type="match status" value="1"/>
</dbReference>
<dbReference type="OrthoDB" id="4548147at2"/>
<proteinExistence type="predicted"/>
<name>A0A1W2E958_9FIRM</name>
<dbReference type="GO" id="GO:0016301">
    <property type="term" value="F:kinase activity"/>
    <property type="evidence" value="ECO:0007669"/>
    <property type="project" value="UniProtKB-KW"/>
</dbReference>
<evidence type="ECO:0000313" key="8">
    <source>
        <dbReference type="Proteomes" id="UP000192738"/>
    </source>
</evidence>
<reference evidence="7 8" key="1">
    <citation type="submission" date="2017-04" db="EMBL/GenBank/DDBJ databases">
        <authorList>
            <person name="Afonso C.L."/>
            <person name="Miller P.J."/>
            <person name="Scott M.A."/>
            <person name="Spackman E."/>
            <person name="Goraichik I."/>
            <person name="Dimitrov K.M."/>
            <person name="Suarez D.L."/>
            <person name="Swayne D.E."/>
        </authorList>
    </citation>
    <scope>NUCLEOTIDE SEQUENCE [LARGE SCALE GENOMIC DNA]</scope>
    <source>
        <strain evidence="7 8">DSM 5090</strain>
    </source>
</reference>